<proteinExistence type="predicted"/>
<feature type="region of interest" description="Disordered" evidence="1">
    <location>
        <begin position="172"/>
        <end position="196"/>
    </location>
</feature>
<dbReference type="EMBL" id="WOFH01000001">
    <property type="protein sequence ID" value="MUN35227.1"/>
    <property type="molecule type" value="Genomic_DNA"/>
</dbReference>
<accession>A0A7K1KT96</accession>
<feature type="compositionally biased region" description="Basic and acidic residues" evidence="1">
    <location>
        <begin position="183"/>
        <end position="196"/>
    </location>
</feature>
<evidence type="ECO:0000256" key="1">
    <source>
        <dbReference type="SAM" id="MobiDB-lite"/>
    </source>
</evidence>
<dbReference type="RefSeq" id="WP_156214197.1">
    <property type="nucleotide sequence ID" value="NZ_WOFH01000001.1"/>
</dbReference>
<sequence>MSSSDEAGPVPEDLPYGWDAFEERPAPPDPALVSPAAEMGAALQLHRSALSAERGRSQAALDQALDMAYDQVALLARWDVALNRHRDALAEAGLGRVHQEFRLLKDEALDLLRRGGVTYEDPTDRPLAEVEDRVEVKGWKYGAEYTAEVVARTIEPVVLREGAVVRPGLVLMGAPEPEEEERDATGDHDEDGEGTR</sequence>
<keyword evidence="3" id="KW-1185">Reference proteome</keyword>
<reference evidence="2 3" key="1">
    <citation type="submission" date="2019-11" db="EMBL/GenBank/DDBJ databases">
        <authorList>
            <person name="Cao P."/>
        </authorList>
    </citation>
    <scope>NUCLEOTIDE SEQUENCE [LARGE SCALE GENOMIC DNA]</scope>
    <source>
        <strain evidence="2 3">NEAU-AAG5</strain>
    </source>
</reference>
<evidence type="ECO:0000313" key="3">
    <source>
        <dbReference type="Proteomes" id="UP000432015"/>
    </source>
</evidence>
<protein>
    <recommendedName>
        <fullName evidence="4">Nucleotide exchange factor GrpE</fullName>
    </recommendedName>
</protein>
<gene>
    <name evidence="2" type="ORF">GNZ18_01210</name>
</gene>
<name>A0A7K1KT96_9ACTN</name>
<dbReference type="Proteomes" id="UP000432015">
    <property type="component" value="Unassembled WGS sequence"/>
</dbReference>
<evidence type="ECO:0008006" key="4">
    <source>
        <dbReference type="Google" id="ProtNLM"/>
    </source>
</evidence>
<evidence type="ECO:0000313" key="2">
    <source>
        <dbReference type="EMBL" id="MUN35227.1"/>
    </source>
</evidence>
<dbReference type="AlphaFoldDB" id="A0A7K1KT96"/>
<feature type="region of interest" description="Disordered" evidence="1">
    <location>
        <begin position="1"/>
        <end position="35"/>
    </location>
</feature>
<comment type="caution">
    <text evidence="2">The sequence shown here is derived from an EMBL/GenBank/DDBJ whole genome shotgun (WGS) entry which is preliminary data.</text>
</comment>
<organism evidence="2 3">
    <name type="scientific">Actinomadura litoris</name>
    <dbReference type="NCBI Taxonomy" id="2678616"/>
    <lineage>
        <taxon>Bacteria</taxon>
        <taxon>Bacillati</taxon>
        <taxon>Actinomycetota</taxon>
        <taxon>Actinomycetes</taxon>
        <taxon>Streptosporangiales</taxon>
        <taxon>Thermomonosporaceae</taxon>
        <taxon>Actinomadura</taxon>
    </lineage>
</organism>